<dbReference type="SUPFAM" id="SSF51735">
    <property type="entry name" value="NAD(P)-binding Rossmann-fold domains"/>
    <property type="match status" value="1"/>
</dbReference>
<keyword evidence="2" id="KW-1185">Reference proteome</keyword>
<dbReference type="Gene3D" id="3.40.50.720">
    <property type="entry name" value="NAD(P)-binding Rossmann-like Domain"/>
    <property type="match status" value="1"/>
</dbReference>
<dbReference type="RefSeq" id="WP_061975362.1">
    <property type="nucleotide sequence ID" value="NZ_FMAV01000005.1"/>
</dbReference>
<comment type="caution">
    <text evidence="1">The sequence shown here is derived from an EMBL/GenBank/DDBJ whole genome shotgun (WGS) entry which is preliminary data.</text>
</comment>
<organism evidence="1 2">
    <name type="scientific">Fictibacillus enclensis</name>
    <dbReference type="NCBI Taxonomy" id="1017270"/>
    <lineage>
        <taxon>Bacteria</taxon>
        <taxon>Bacillati</taxon>
        <taxon>Bacillota</taxon>
        <taxon>Bacilli</taxon>
        <taxon>Bacillales</taxon>
        <taxon>Fictibacillaceae</taxon>
        <taxon>Fictibacillus</taxon>
    </lineage>
</organism>
<dbReference type="Proteomes" id="UP000054099">
    <property type="component" value="Unassembled WGS sequence"/>
</dbReference>
<name>A0A0V8IZZ4_9BACL</name>
<dbReference type="InterPro" id="IPR036291">
    <property type="entry name" value="NAD(P)-bd_dom_sf"/>
</dbReference>
<dbReference type="EMBL" id="LNQN01000007">
    <property type="protein sequence ID" value="KSU80390.1"/>
    <property type="molecule type" value="Genomic_DNA"/>
</dbReference>
<gene>
    <name evidence="1" type="ORF">AS030_20890</name>
</gene>
<reference evidence="1 2" key="1">
    <citation type="journal article" date="2014" name="Antonie Van Leeuwenhoek">
        <title>Fictibacillus enclensis sp. nov., isolated from marine sediment.</title>
        <authorList>
            <person name="Dastager S.G."/>
            <person name="Mawlankar R."/>
            <person name="Srinivasan K."/>
            <person name="Tang S.K."/>
            <person name="Lee J.C."/>
            <person name="Ramana V.V."/>
            <person name="Shouche Y.S."/>
        </authorList>
    </citation>
    <scope>NUCLEOTIDE SEQUENCE [LARGE SCALE GENOMIC DNA]</scope>
    <source>
        <strain evidence="1 2">NIO-1003</strain>
    </source>
</reference>
<protein>
    <recommendedName>
        <fullName evidence="3">SDR family oxidoreductase</fullName>
    </recommendedName>
</protein>
<evidence type="ECO:0008006" key="3">
    <source>
        <dbReference type="Google" id="ProtNLM"/>
    </source>
</evidence>
<evidence type="ECO:0000313" key="1">
    <source>
        <dbReference type="EMBL" id="KSU80390.1"/>
    </source>
</evidence>
<proteinExistence type="predicted"/>
<dbReference type="AlphaFoldDB" id="A0A0V8IZZ4"/>
<accession>A0A0V8IZZ4</accession>
<dbReference type="Pfam" id="PF13561">
    <property type="entry name" value="adh_short_C2"/>
    <property type="match status" value="1"/>
</dbReference>
<evidence type="ECO:0000313" key="2">
    <source>
        <dbReference type="Proteomes" id="UP000054099"/>
    </source>
</evidence>
<dbReference type="InterPro" id="IPR002347">
    <property type="entry name" value="SDR_fam"/>
</dbReference>
<sequence>MRKDIIHDICDGQFKRDVISRCVVQHFLSQIALPNLGTAKEVATAVLFLASDKAGHITGIELPVDGGVTAK</sequence>